<dbReference type="EMBL" id="BMDX01000004">
    <property type="protein sequence ID" value="GGA72080.1"/>
    <property type="molecule type" value="Genomic_DNA"/>
</dbReference>
<keyword evidence="1" id="KW-0472">Membrane</keyword>
<reference evidence="3" key="1">
    <citation type="journal article" date="2019" name="Int. J. Syst. Evol. Microbiol.">
        <title>The Global Catalogue of Microorganisms (GCM) 10K type strain sequencing project: providing services to taxonomists for standard genome sequencing and annotation.</title>
        <authorList>
            <consortium name="The Broad Institute Genomics Platform"/>
            <consortium name="The Broad Institute Genome Sequencing Center for Infectious Disease"/>
            <person name="Wu L."/>
            <person name="Ma J."/>
        </authorList>
    </citation>
    <scope>NUCLEOTIDE SEQUENCE [LARGE SCALE GENOMIC DNA]</scope>
    <source>
        <strain evidence="3">CGMCC 1.10130</strain>
    </source>
</reference>
<protein>
    <submittedName>
        <fullName evidence="2">Uncharacterized protein</fullName>
    </submittedName>
</protein>
<evidence type="ECO:0000313" key="3">
    <source>
        <dbReference type="Proteomes" id="UP000619743"/>
    </source>
</evidence>
<evidence type="ECO:0000256" key="1">
    <source>
        <dbReference type="SAM" id="Phobius"/>
    </source>
</evidence>
<feature type="transmembrane region" description="Helical" evidence="1">
    <location>
        <begin position="6"/>
        <end position="24"/>
    </location>
</feature>
<evidence type="ECO:0000313" key="2">
    <source>
        <dbReference type="EMBL" id="GGA72080.1"/>
    </source>
</evidence>
<feature type="transmembrane region" description="Helical" evidence="1">
    <location>
        <begin position="71"/>
        <end position="91"/>
    </location>
</feature>
<dbReference type="OrthoDB" id="7063456at2"/>
<name>A0A8J2U3Z6_9GAMM</name>
<dbReference type="AlphaFoldDB" id="A0A8J2U3Z6"/>
<accession>A0A8J2U3Z6</accession>
<keyword evidence="1" id="KW-1133">Transmembrane helix</keyword>
<sequence length="100" mass="11504">MPLAPELIVLMLNGVLLIVSYSWLYPKYVADNIRKLMINDVVASVVALAVAGGLFMGKNISFNALLFDANWFWFTLLSYFVLEIPFSVRYCNKYNLWNKM</sequence>
<organism evidence="2 3">
    <name type="scientific">Neiella marina</name>
    <dbReference type="NCBI Taxonomy" id="508461"/>
    <lineage>
        <taxon>Bacteria</taxon>
        <taxon>Pseudomonadati</taxon>
        <taxon>Pseudomonadota</taxon>
        <taxon>Gammaproteobacteria</taxon>
        <taxon>Alteromonadales</taxon>
        <taxon>Echinimonadaceae</taxon>
        <taxon>Neiella</taxon>
    </lineage>
</organism>
<dbReference type="RefSeq" id="WP_087505061.1">
    <property type="nucleotide sequence ID" value="NZ_BMDX01000004.1"/>
</dbReference>
<keyword evidence="1" id="KW-0812">Transmembrane</keyword>
<dbReference type="Proteomes" id="UP000619743">
    <property type="component" value="Unassembled WGS sequence"/>
</dbReference>
<keyword evidence="3" id="KW-1185">Reference proteome</keyword>
<feature type="transmembrane region" description="Helical" evidence="1">
    <location>
        <begin position="36"/>
        <end position="56"/>
    </location>
</feature>
<proteinExistence type="predicted"/>
<gene>
    <name evidence="2" type="ORF">GCM10011369_12290</name>
</gene>
<comment type="caution">
    <text evidence="2">The sequence shown here is derived from an EMBL/GenBank/DDBJ whole genome shotgun (WGS) entry which is preliminary data.</text>
</comment>